<reference evidence="1" key="1">
    <citation type="journal article" date="2015" name="Nature">
        <title>Complex archaea that bridge the gap between prokaryotes and eukaryotes.</title>
        <authorList>
            <person name="Spang A."/>
            <person name="Saw J.H."/>
            <person name="Jorgensen S.L."/>
            <person name="Zaremba-Niedzwiedzka K."/>
            <person name="Martijn J."/>
            <person name="Lind A.E."/>
            <person name="van Eijk R."/>
            <person name="Schleper C."/>
            <person name="Guy L."/>
            <person name="Ettema T.J."/>
        </authorList>
    </citation>
    <scope>NUCLEOTIDE SEQUENCE</scope>
</reference>
<sequence length="197" mass="21831">MASITGQKIRAQVIIGGIIVVTPNVVSFNVRRARNQMAATFSASLKMPYNVANDIGADIVIKAGLKGRLKTIFTGTVEKSTINPIRTDASMVMLNISGRDVLGILEGQKINRRVKTYRDGSELPERWGVINSVIKHNTAKMEKFPILIEDNKPKVVQKLPNIPLDVTPDAYRMRNDVDRGRDEIIYGGITVTKITEE</sequence>
<dbReference type="AlphaFoldDB" id="A0A0F9S8K2"/>
<dbReference type="EMBL" id="LAZR01000754">
    <property type="protein sequence ID" value="KKN58607.1"/>
    <property type="molecule type" value="Genomic_DNA"/>
</dbReference>
<accession>A0A0F9S8K2</accession>
<name>A0A0F9S8K2_9ZZZZ</name>
<organism evidence="1">
    <name type="scientific">marine sediment metagenome</name>
    <dbReference type="NCBI Taxonomy" id="412755"/>
    <lineage>
        <taxon>unclassified sequences</taxon>
        <taxon>metagenomes</taxon>
        <taxon>ecological metagenomes</taxon>
    </lineage>
</organism>
<dbReference type="SUPFAM" id="SSF69279">
    <property type="entry name" value="Phage tail proteins"/>
    <property type="match status" value="1"/>
</dbReference>
<comment type="caution">
    <text evidence="1">The sequence shown here is derived from an EMBL/GenBank/DDBJ whole genome shotgun (WGS) entry which is preliminary data.</text>
</comment>
<evidence type="ECO:0000313" key="1">
    <source>
        <dbReference type="EMBL" id="KKN58607.1"/>
    </source>
</evidence>
<gene>
    <name evidence="1" type="ORF">LCGC14_0550260</name>
</gene>
<proteinExistence type="predicted"/>
<protein>
    <submittedName>
        <fullName evidence="1">Uncharacterized protein</fullName>
    </submittedName>
</protein>